<keyword evidence="1" id="KW-1133">Transmembrane helix</keyword>
<evidence type="ECO:0000313" key="2">
    <source>
        <dbReference type="EMBL" id="MRI85197.1"/>
    </source>
</evidence>
<evidence type="ECO:0000256" key="1">
    <source>
        <dbReference type="SAM" id="Phobius"/>
    </source>
</evidence>
<gene>
    <name evidence="2" type="ORF">GIY09_04820</name>
</gene>
<sequence>MRKKVLRFQFMSWILLLTASAGFLNAVTLMQFAMPSSHHTGNLTNSMIRLIEGDFSGFLQIIMLLLSYLIGTVISGFLFPDQQFKLKRRYGWIEIIISLLIVFGSIYIKHSNWYLLETTMVLGLQNGMFVYYKGIIVRTTHMTGNLTDTGLAIGRALAGRHSELWKARFQLINLSCFLLGGLLSTSILFYTDLNIWQAASSIYMFTGLLYFLLYHHFNYLVSQRNESATDDKNLFDYINI</sequence>
<dbReference type="EMBL" id="WJQS01000003">
    <property type="protein sequence ID" value="MRI85197.1"/>
    <property type="molecule type" value="Genomic_DNA"/>
</dbReference>
<reference evidence="2 3" key="1">
    <citation type="submission" date="2019-11" db="EMBL/GenBank/DDBJ databases">
        <title>Characterisation of Fundicoccus ignavus gen. nov. sp. nov., a novel genus of the family Aerococcaceae isolated from bulk tank milk.</title>
        <authorList>
            <person name="Siebert A."/>
            <person name="Huptas C."/>
            <person name="Wenning M."/>
            <person name="Scherer S."/>
            <person name="Doll E.V."/>
        </authorList>
    </citation>
    <scope>NUCLEOTIDE SEQUENCE [LARGE SCALE GENOMIC DNA]</scope>
    <source>
        <strain evidence="2 3">WS4759</strain>
    </source>
</reference>
<keyword evidence="1" id="KW-0472">Membrane</keyword>
<dbReference type="AlphaFoldDB" id="A0A6I2GBP3"/>
<name>A0A6I2GBP3_9LACT</name>
<evidence type="ECO:0000313" key="3">
    <source>
        <dbReference type="Proteomes" id="UP000430975"/>
    </source>
</evidence>
<dbReference type="Proteomes" id="UP000430975">
    <property type="component" value="Unassembled WGS sequence"/>
</dbReference>
<dbReference type="Pfam" id="PF06912">
    <property type="entry name" value="DUF1275"/>
    <property type="match status" value="1"/>
</dbReference>
<feature type="transmembrane region" description="Helical" evidence="1">
    <location>
        <begin position="57"/>
        <end position="79"/>
    </location>
</feature>
<feature type="transmembrane region" description="Helical" evidence="1">
    <location>
        <begin position="91"/>
        <end position="108"/>
    </location>
</feature>
<dbReference type="RefSeq" id="WP_311453691.1">
    <property type="nucleotide sequence ID" value="NZ_WJQS01000003.1"/>
</dbReference>
<dbReference type="InterPro" id="IPR010699">
    <property type="entry name" value="DUF1275"/>
</dbReference>
<protein>
    <submittedName>
        <fullName evidence="2">DUF1275 domain-containing protein</fullName>
    </submittedName>
</protein>
<comment type="caution">
    <text evidence="2">The sequence shown here is derived from an EMBL/GenBank/DDBJ whole genome shotgun (WGS) entry which is preliminary data.</text>
</comment>
<organism evidence="2 3">
    <name type="scientific">Fundicoccus ignavus</name>
    <dbReference type="NCBI Taxonomy" id="2664442"/>
    <lineage>
        <taxon>Bacteria</taxon>
        <taxon>Bacillati</taxon>
        <taxon>Bacillota</taxon>
        <taxon>Bacilli</taxon>
        <taxon>Lactobacillales</taxon>
        <taxon>Aerococcaceae</taxon>
        <taxon>Fundicoccus</taxon>
    </lineage>
</organism>
<proteinExistence type="predicted"/>
<feature type="transmembrane region" description="Helical" evidence="1">
    <location>
        <begin position="114"/>
        <end position="132"/>
    </location>
</feature>
<dbReference type="PANTHER" id="PTHR37314">
    <property type="entry name" value="SLR0142 PROTEIN"/>
    <property type="match status" value="1"/>
</dbReference>
<feature type="transmembrane region" description="Helical" evidence="1">
    <location>
        <begin position="171"/>
        <end position="189"/>
    </location>
</feature>
<accession>A0A6I2GBP3</accession>
<keyword evidence="1" id="KW-0812">Transmembrane</keyword>
<feature type="transmembrane region" description="Helical" evidence="1">
    <location>
        <begin position="195"/>
        <end position="214"/>
    </location>
</feature>
<dbReference type="PANTHER" id="PTHR37314:SF4">
    <property type="entry name" value="UPF0700 TRANSMEMBRANE PROTEIN YOAK"/>
    <property type="match status" value="1"/>
</dbReference>
<keyword evidence="3" id="KW-1185">Reference proteome</keyword>